<evidence type="ECO:0000256" key="7">
    <source>
        <dbReference type="ARBA" id="ARBA00023136"/>
    </source>
</evidence>
<dbReference type="PANTHER" id="PTHR33908">
    <property type="entry name" value="MANNOSYLTRANSFERASE YKCB-RELATED"/>
    <property type="match status" value="1"/>
</dbReference>
<sequence>MRFEHLRKVGLWKIGIELISSSTFRLIVFLLVFVFTFILRSHNYDRVPTANHLDEMLYAWSGLYLIEEGVPVSWSTLDYPKRAQVFKGKISYKGGIPEASVTLYKPWLDEPPGFSLLVGAFAHFYKAEKTDFVPSSYIRMPVVLLAGFTSVMIFLIGRLVSGFGTGILAMLIFGTTPILVFASRSAMPENLIAFLLTLTTYLLLKFYQQPKFLYLLPLPLLVGIAGLSKPTGYFLLPLVLFIVFMVLYKLKKVKLVLRFSLYLIIGTIPFIIFYFWYGLHFDQEIFWQITSTQSHRPVGFNSLAWFFISPAYRTLIFKDSWYVFGLLSAAYFIFSPLDGLKRLISLTFVYWIMVVMISGGEGDLLPWYRFPAFPFLAILTAWGLQYLVKRADFFATFLAAGLLLGNRLLLVNPFRPNIDPTNFRLIFSALMLPSLSKFIFEEKWLDKACRLIIVGVIVIGIYFNVVYIYNAFELDCESKTCPIVPSTFLSSLRFPFIWRWLVVGEIPLK</sequence>
<evidence type="ECO:0000259" key="9">
    <source>
        <dbReference type="Pfam" id="PF13231"/>
    </source>
</evidence>
<feature type="transmembrane region" description="Helical" evidence="8">
    <location>
        <begin position="315"/>
        <end position="334"/>
    </location>
</feature>
<evidence type="ECO:0000256" key="3">
    <source>
        <dbReference type="ARBA" id="ARBA00022676"/>
    </source>
</evidence>
<evidence type="ECO:0000256" key="1">
    <source>
        <dbReference type="ARBA" id="ARBA00004651"/>
    </source>
</evidence>
<feature type="transmembrane region" description="Helical" evidence="8">
    <location>
        <begin position="230"/>
        <end position="248"/>
    </location>
</feature>
<dbReference type="InterPro" id="IPR050297">
    <property type="entry name" value="LipidA_mod_glycosyltrf_83"/>
</dbReference>
<dbReference type="GO" id="GO:0005886">
    <property type="term" value="C:plasma membrane"/>
    <property type="evidence" value="ECO:0007669"/>
    <property type="project" value="UniProtKB-SubCell"/>
</dbReference>
<keyword evidence="4 10" id="KW-0808">Transferase</keyword>
<dbReference type="InterPro" id="IPR038731">
    <property type="entry name" value="RgtA/B/C-like"/>
</dbReference>
<evidence type="ECO:0000313" key="11">
    <source>
        <dbReference type="Proteomes" id="UP000034601"/>
    </source>
</evidence>
<feature type="transmembrane region" description="Helical" evidence="8">
    <location>
        <begin position="391"/>
        <end position="410"/>
    </location>
</feature>
<feature type="transmembrane region" description="Helical" evidence="8">
    <location>
        <begin position="343"/>
        <end position="360"/>
    </location>
</feature>
<dbReference type="GO" id="GO:0016763">
    <property type="term" value="F:pentosyltransferase activity"/>
    <property type="evidence" value="ECO:0007669"/>
    <property type="project" value="TreeGrafter"/>
</dbReference>
<comment type="subcellular location">
    <subcellularLocation>
        <location evidence="1">Cell membrane</location>
        <topology evidence="1">Multi-pass membrane protein</topology>
    </subcellularLocation>
</comment>
<keyword evidence="5 8" id="KW-0812">Transmembrane</keyword>
<organism evidence="10 11">
    <name type="scientific">Candidatus Daviesbacteria bacterium GW2011_GWA2_40_9</name>
    <dbReference type="NCBI Taxonomy" id="1618424"/>
    <lineage>
        <taxon>Bacteria</taxon>
        <taxon>Candidatus Daviesiibacteriota</taxon>
    </lineage>
</organism>
<dbReference type="AlphaFoldDB" id="A0A0G0U0E5"/>
<dbReference type="EMBL" id="LCAB01000011">
    <property type="protein sequence ID" value="KKR82558.1"/>
    <property type="molecule type" value="Genomic_DNA"/>
</dbReference>
<keyword evidence="3" id="KW-0328">Glycosyltransferase</keyword>
<feature type="transmembrane region" description="Helical" evidence="8">
    <location>
        <begin position="366"/>
        <end position="384"/>
    </location>
</feature>
<accession>A0A0G0U0E5</accession>
<reference evidence="10 11" key="1">
    <citation type="journal article" date="2015" name="Nature">
        <title>rRNA introns, odd ribosomes, and small enigmatic genomes across a large radiation of phyla.</title>
        <authorList>
            <person name="Brown C.T."/>
            <person name="Hug L.A."/>
            <person name="Thomas B.C."/>
            <person name="Sharon I."/>
            <person name="Castelle C.J."/>
            <person name="Singh A."/>
            <person name="Wilkins M.J."/>
            <person name="Williams K.H."/>
            <person name="Banfield J.F."/>
        </authorList>
    </citation>
    <scope>NUCLEOTIDE SEQUENCE [LARGE SCALE GENOMIC DNA]</scope>
</reference>
<evidence type="ECO:0000256" key="5">
    <source>
        <dbReference type="ARBA" id="ARBA00022692"/>
    </source>
</evidence>
<dbReference type="Pfam" id="PF13231">
    <property type="entry name" value="PMT_2"/>
    <property type="match status" value="1"/>
</dbReference>
<feature type="transmembrane region" description="Helical" evidence="8">
    <location>
        <begin position="163"/>
        <end position="182"/>
    </location>
</feature>
<keyword evidence="7 8" id="KW-0472">Membrane</keyword>
<evidence type="ECO:0000313" key="10">
    <source>
        <dbReference type="EMBL" id="KKR82558.1"/>
    </source>
</evidence>
<dbReference type="Proteomes" id="UP000034601">
    <property type="component" value="Unassembled WGS sequence"/>
</dbReference>
<evidence type="ECO:0000256" key="6">
    <source>
        <dbReference type="ARBA" id="ARBA00022989"/>
    </source>
</evidence>
<feature type="domain" description="Glycosyltransferase RgtA/B/C/D-like" evidence="9">
    <location>
        <begin position="136"/>
        <end position="272"/>
    </location>
</feature>
<feature type="transmembrane region" description="Helical" evidence="8">
    <location>
        <begin position="255"/>
        <end position="277"/>
    </location>
</feature>
<gene>
    <name evidence="10" type="ORF">UU29_C0011G0005</name>
</gene>
<name>A0A0G0U0E5_9BACT</name>
<keyword evidence="6 8" id="KW-1133">Transmembrane helix</keyword>
<keyword evidence="2" id="KW-1003">Cell membrane</keyword>
<protein>
    <submittedName>
        <fullName evidence="10">Glycosyl transferase family 39</fullName>
    </submittedName>
</protein>
<evidence type="ECO:0000256" key="4">
    <source>
        <dbReference type="ARBA" id="ARBA00022679"/>
    </source>
</evidence>
<feature type="transmembrane region" description="Helical" evidence="8">
    <location>
        <begin position="18"/>
        <end position="39"/>
    </location>
</feature>
<proteinExistence type="predicted"/>
<feature type="transmembrane region" description="Helical" evidence="8">
    <location>
        <begin position="137"/>
        <end position="157"/>
    </location>
</feature>
<dbReference type="PANTHER" id="PTHR33908:SF11">
    <property type="entry name" value="MEMBRANE PROTEIN"/>
    <property type="match status" value="1"/>
</dbReference>
<evidence type="ECO:0000256" key="8">
    <source>
        <dbReference type="SAM" id="Phobius"/>
    </source>
</evidence>
<comment type="caution">
    <text evidence="10">The sequence shown here is derived from an EMBL/GenBank/DDBJ whole genome shotgun (WGS) entry which is preliminary data.</text>
</comment>
<evidence type="ECO:0000256" key="2">
    <source>
        <dbReference type="ARBA" id="ARBA00022475"/>
    </source>
</evidence>
<dbReference type="GO" id="GO:0009103">
    <property type="term" value="P:lipopolysaccharide biosynthetic process"/>
    <property type="evidence" value="ECO:0007669"/>
    <property type="project" value="UniProtKB-ARBA"/>
</dbReference>
<feature type="transmembrane region" description="Helical" evidence="8">
    <location>
        <begin position="191"/>
        <end position="210"/>
    </location>
</feature>
<feature type="transmembrane region" description="Helical" evidence="8">
    <location>
        <begin position="452"/>
        <end position="472"/>
    </location>
</feature>